<proteinExistence type="inferred from homology"/>
<name>A0ABD6CBJ1_9EURY</name>
<keyword evidence="4 7" id="KW-0812">Transmembrane</keyword>
<dbReference type="AlphaFoldDB" id="A0ABD6CBJ1"/>
<evidence type="ECO:0000256" key="2">
    <source>
        <dbReference type="ARBA" id="ARBA00011061"/>
    </source>
</evidence>
<gene>
    <name evidence="8" type="ORF">ACFR9U_11970</name>
</gene>
<dbReference type="NCBIfam" id="TIGR00374">
    <property type="entry name" value="flippase-like domain"/>
    <property type="match status" value="1"/>
</dbReference>
<accession>A0ABD6CBJ1</accession>
<evidence type="ECO:0000256" key="3">
    <source>
        <dbReference type="ARBA" id="ARBA00022475"/>
    </source>
</evidence>
<evidence type="ECO:0000313" key="8">
    <source>
        <dbReference type="EMBL" id="MFD1587702.1"/>
    </source>
</evidence>
<feature type="transmembrane region" description="Helical" evidence="7">
    <location>
        <begin position="15"/>
        <end position="37"/>
    </location>
</feature>
<reference evidence="8 9" key="1">
    <citation type="journal article" date="2019" name="Int. J. Syst. Evol. Microbiol.">
        <title>The Global Catalogue of Microorganisms (GCM) 10K type strain sequencing project: providing services to taxonomists for standard genome sequencing and annotation.</title>
        <authorList>
            <consortium name="The Broad Institute Genomics Platform"/>
            <consortium name="The Broad Institute Genome Sequencing Center for Infectious Disease"/>
            <person name="Wu L."/>
            <person name="Ma J."/>
        </authorList>
    </citation>
    <scope>NUCLEOTIDE SEQUENCE [LARGE SCALE GENOMIC DNA]</scope>
    <source>
        <strain evidence="8 9">CGMCC 1.12125</strain>
    </source>
</reference>
<evidence type="ECO:0000256" key="4">
    <source>
        <dbReference type="ARBA" id="ARBA00022692"/>
    </source>
</evidence>
<evidence type="ECO:0000256" key="7">
    <source>
        <dbReference type="SAM" id="Phobius"/>
    </source>
</evidence>
<keyword evidence="3" id="KW-1003">Cell membrane</keyword>
<comment type="similarity">
    <text evidence="2">Belongs to the UPF0104 family.</text>
</comment>
<feature type="transmembrane region" description="Helical" evidence="7">
    <location>
        <begin position="318"/>
        <end position="335"/>
    </location>
</feature>
<feature type="transmembrane region" description="Helical" evidence="7">
    <location>
        <begin position="290"/>
        <end position="312"/>
    </location>
</feature>
<keyword evidence="9" id="KW-1185">Reference proteome</keyword>
<sequence length="337" mass="35332">MATQNAFNGGTVAKVGAGFAIALVLLYLFGTVVGWAAIARTLRAADPRWFGLALASTTLGLAAWAKAWDEVLCVIDVDIPFPSLVVTYFAGTFADYVTPMGKAGGGPLIAYLLSTDDRISYHESLATLTTADLLNLVPYFLFAVVGGLGLAFRGGLPRRADLLAGALGGVAVVVGSGGYLAWRYRTTVTYSLVALLTPVLERTPFVDVATVREEIHGFYEEMDRIADEPRLLGYTLALGVTGWVLFTIPLYLAGLTVGVTLDPLVVMFVVTASTVAGLVPTPGGLGGVEVALVGLLVALTPLSAGSAAAIALLYRVASYWYVLGVGGLAAFYEVYSY</sequence>
<dbReference type="RefSeq" id="WP_247380793.1">
    <property type="nucleotide sequence ID" value="NZ_JALLGV010000008.1"/>
</dbReference>
<dbReference type="InterPro" id="IPR022791">
    <property type="entry name" value="L-PG_synthase/AglD"/>
</dbReference>
<feature type="transmembrane region" description="Helical" evidence="7">
    <location>
        <begin position="231"/>
        <end position="252"/>
    </location>
</feature>
<comment type="subcellular location">
    <subcellularLocation>
        <location evidence="1">Cell membrane</location>
        <topology evidence="1">Multi-pass membrane protein</topology>
    </subcellularLocation>
</comment>
<evidence type="ECO:0000313" key="9">
    <source>
        <dbReference type="Proteomes" id="UP001597119"/>
    </source>
</evidence>
<dbReference type="GO" id="GO:0005886">
    <property type="term" value="C:plasma membrane"/>
    <property type="evidence" value="ECO:0007669"/>
    <property type="project" value="UniProtKB-SubCell"/>
</dbReference>
<evidence type="ECO:0000256" key="5">
    <source>
        <dbReference type="ARBA" id="ARBA00022989"/>
    </source>
</evidence>
<comment type="caution">
    <text evidence="8">The sequence shown here is derived from an EMBL/GenBank/DDBJ whole genome shotgun (WGS) entry which is preliminary data.</text>
</comment>
<organism evidence="8 9">
    <name type="scientific">Halorientalis brevis</name>
    <dbReference type="NCBI Taxonomy" id="1126241"/>
    <lineage>
        <taxon>Archaea</taxon>
        <taxon>Methanobacteriati</taxon>
        <taxon>Methanobacteriota</taxon>
        <taxon>Stenosarchaea group</taxon>
        <taxon>Halobacteria</taxon>
        <taxon>Halobacteriales</taxon>
        <taxon>Haloarculaceae</taxon>
        <taxon>Halorientalis</taxon>
    </lineage>
</organism>
<dbReference type="EMBL" id="JBHUDJ010000006">
    <property type="protein sequence ID" value="MFD1587702.1"/>
    <property type="molecule type" value="Genomic_DNA"/>
</dbReference>
<keyword evidence="6 7" id="KW-0472">Membrane</keyword>
<feature type="transmembrane region" description="Helical" evidence="7">
    <location>
        <begin position="162"/>
        <end position="182"/>
    </location>
</feature>
<dbReference type="PANTHER" id="PTHR39087:SF2">
    <property type="entry name" value="UPF0104 MEMBRANE PROTEIN MJ1595"/>
    <property type="match status" value="1"/>
</dbReference>
<protein>
    <submittedName>
        <fullName evidence="8">Lysylphosphatidylglycerol synthase transmembrane domain-containing protein</fullName>
    </submittedName>
</protein>
<keyword evidence="5 7" id="KW-1133">Transmembrane helix</keyword>
<evidence type="ECO:0000256" key="1">
    <source>
        <dbReference type="ARBA" id="ARBA00004651"/>
    </source>
</evidence>
<dbReference type="PANTHER" id="PTHR39087">
    <property type="entry name" value="UPF0104 MEMBRANE PROTEIN MJ1595"/>
    <property type="match status" value="1"/>
</dbReference>
<feature type="transmembrane region" description="Helical" evidence="7">
    <location>
        <begin position="136"/>
        <end position="156"/>
    </location>
</feature>
<feature type="transmembrane region" description="Helical" evidence="7">
    <location>
        <begin position="264"/>
        <end position="283"/>
    </location>
</feature>
<feature type="transmembrane region" description="Helical" evidence="7">
    <location>
        <begin position="49"/>
        <end position="67"/>
    </location>
</feature>
<evidence type="ECO:0000256" key="6">
    <source>
        <dbReference type="ARBA" id="ARBA00023136"/>
    </source>
</evidence>
<dbReference type="Pfam" id="PF03706">
    <property type="entry name" value="LPG_synthase_TM"/>
    <property type="match status" value="1"/>
</dbReference>
<dbReference type="Proteomes" id="UP001597119">
    <property type="component" value="Unassembled WGS sequence"/>
</dbReference>